<evidence type="ECO:0000313" key="11">
    <source>
        <dbReference type="Proteomes" id="UP000708208"/>
    </source>
</evidence>
<dbReference type="EMBL" id="CAJVCH010538857">
    <property type="protein sequence ID" value="CAG7826175.1"/>
    <property type="molecule type" value="Genomic_DNA"/>
</dbReference>
<dbReference type="InterPro" id="IPR002213">
    <property type="entry name" value="UDP_glucos_trans"/>
</dbReference>
<keyword evidence="9" id="KW-0325">Glycoprotein</keyword>
<dbReference type="InterPro" id="IPR050271">
    <property type="entry name" value="UDP-glycosyltransferase"/>
</dbReference>
<dbReference type="InterPro" id="IPR001563">
    <property type="entry name" value="Peptidase_S10"/>
</dbReference>
<evidence type="ECO:0008006" key="12">
    <source>
        <dbReference type="Google" id="ProtNLM"/>
    </source>
</evidence>
<gene>
    <name evidence="10" type="ORF">AFUS01_LOCUS36243</name>
</gene>
<dbReference type="GO" id="GO:0006508">
    <property type="term" value="P:proteolysis"/>
    <property type="evidence" value="ECO:0007669"/>
    <property type="project" value="UniProtKB-KW"/>
</dbReference>
<dbReference type="GO" id="GO:0008194">
    <property type="term" value="F:UDP-glycosyltransferase activity"/>
    <property type="evidence" value="ECO:0007669"/>
    <property type="project" value="InterPro"/>
</dbReference>
<accession>A0A8J2LPG4</accession>
<dbReference type="InterPro" id="IPR033124">
    <property type="entry name" value="Ser_caboxypep_his_AS"/>
</dbReference>
<evidence type="ECO:0000313" key="10">
    <source>
        <dbReference type="EMBL" id="CAG7826175.1"/>
    </source>
</evidence>
<reference evidence="10" key="1">
    <citation type="submission" date="2021-06" db="EMBL/GenBank/DDBJ databases">
        <authorList>
            <person name="Hodson N. C."/>
            <person name="Mongue J. A."/>
            <person name="Jaron S. K."/>
        </authorList>
    </citation>
    <scope>NUCLEOTIDE SEQUENCE</scope>
</reference>
<dbReference type="FunFam" id="3.40.50.1820:FF:000096">
    <property type="entry name" value="Carboxypeptidase vitellogenic-like"/>
    <property type="match status" value="1"/>
</dbReference>
<keyword evidence="7" id="KW-0732">Signal</keyword>
<dbReference type="PANTHER" id="PTHR48043">
    <property type="entry name" value="EG:EG0003.4 PROTEIN-RELATED"/>
    <property type="match status" value="1"/>
</dbReference>
<evidence type="ECO:0000256" key="8">
    <source>
        <dbReference type="ARBA" id="ARBA00022801"/>
    </source>
</evidence>
<comment type="caution">
    <text evidence="10">The sequence shown here is derived from an EMBL/GenBank/DDBJ whole genome shotgun (WGS) entry which is preliminary data.</text>
</comment>
<dbReference type="GO" id="GO:0004185">
    <property type="term" value="F:serine-type carboxypeptidase activity"/>
    <property type="evidence" value="ECO:0007669"/>
    <property type="project" value="InterPro"/>
</dbReference>
<dbReference type="PROSITE" id="PS00560">
    <property type="entry name" value="CARBOXYPEPT_SER_HIS"/>
    <property type="match status" value="1"/>
</dbReference>
<dbReference type="Pfam" id="PF00201">
    <property type="entry name" value="UDPGT"/>
    <property type="match status" value="1"/>
</dbReference>
<evidence type="ECO:0000256" key="4">
    <source>
        <dbReference type="ARBA" id="ARBA00022670"/>
    </source>
</evidence>
<dbReference type="PROSITE" id="PS00131">
    <property type="entry name" value="CARBOXYPEPT_SER_SER"/>
    <property type="match status" value="1"/>
</dbReference>
<dbReference type="Proteomes" id="UP000708208">
    <property type="component" value="Unassembled WGS sequence"/>
</dbReference>
<keyword evidence="6" id="KW-0808">Transferase</keyword>
<evidence type="ECO:0000256" key="2">
    <source>
        <dbReference type="ARBA" id="ARBA00009995"/>
    </source>
</evidence>
<dbReference type="PANTHER" id="PTHR48043:SF159">
    <property type="entry name" value="EG:EG0003.4 PROTEIN-RELATED"/>
    <property type="match status" value="1"/>
</dbReference>
<organism evidence="10 11">
    <name type="scientific">Allacma fusca</name>
    <dbReference type="NCBI Taxonomy" id="39272"/>
    <lineage>
        <taxon>Eukaryota</taxon>
        <taxon>Metazoa</taxon>
        <taxon>Ecdysozoa</taxon>
        <taxon>Arthropoda</taxon>
        <taxon>Hexapoda</taxon>
        <taxon>Collembola</taxon>
        <taxon>Symphypleona</taxon>
        <taxon>Sminthuridae</taxon>
        <taxon>Allacma</taxon>
    </lineage>
</organism>
<dbReference type="CDD" id="cd03784">
    <property type="entry name" value="GT1_Gtf-like"/>
    <property type="match status" value="1"/>
</dbReference>
<comment type="similarity">
    <text evidence="1">Belongs to the peptidase S10 family.</text>
</comment>
<evidence type="ECO:0000256" key="9">
    <source>
        <dbReference type="ARBA" id="ARBA00023180"/>
    </source>
</evidence>
<evidence type="ECO:0000256" key="1">
    <source>
        <dbReference type="ARBA" id="ARBA00009431"/>
    </source>
</evidence>
<comment type="similarity">
    <text evidence="2">Belongs to the UDP-glycosyltransferase family.</text>
</comment>
<dbReference type="Pfam" id="PF00450">
    <property type="entry name" value="Peptidase_S10"/>
    <property type="match status" value="1"/>
</dbReference>
<evidence type="ECO:0000256" key="5">
    <source>
        <dbReference type="ARBA" id="ARBA00022676"/>
    </source>
</evidence>
<proteinExistence type="inferred from homology"/>
<dbReference type="OrthoDB" id="5835829at2759"/>
<evidence type="ECO:0000256" key="6">
    <source>
        <dbReference type="ARBA" id="ARBA00022679"/>
    </source>
</evidence>
<dbReference type="FunFam" id="3.40.50.2000:FF:000050">
    <property type="entry name" value="UDP-glucuronosyltransferase"/>
    <property type="match status" value="1"/>
</dbReference>
<evidence type="ECO:0000256" key="3">
    <source>
        <dbReference type="ARBA" id="ARBA00022645"/>
    </source>
</evidence>
<keyword evidence="8" id="KW-0378">Hydrolase</keyword>
<keyword evidence="11" id="KW-1185">Reference proteome</keyword>
<keyword evidence="3" id="KW-0121">Carboxypeptidase</keyword>
<keyword evidence="5" id="KW-0328">Glycosyltransferase</keyword>
<keyword evidence="4" id="KW-0645">Protease</keyword>
<name>A0A8J2LPG4_9HEXA</name>
<evidence type="ECO:0000256" key="7">
    <source>
        <dbReference type="ARBA" id="ARBA00022729"/>
    </source>
</evidence>
<dbReference type="InterPro" id="IPR018202">
    <property type="entry name" value="Ser_caboxypep_ser_AS"/>
</dbReference>
<sequence>MHCQPAKPLPKDLDEFLSGAKDGFIYFSMGSIVQSKSFPEHLRKQFLEVFSKLKQRVLWKFEAQFDDLPPNVKVSKWLPQQDILGHPNIKMFITHGGALSTQESIYHGVPLVTIPVFADQNANALLASMKGYAVVLELLDLDGPMLEGAINKILADPSYAQKAKEISVYFRDQPITPLEKAVYWAEPPGRDVGDALILTPFIEAGEIEKARELSRVKNLTNVISYSGYFNVNPKYNSSLFFWFFPSAYQHHTAPLLLWLQGGPGASSLLGLFNENGPFVIDEGNNVNFRETAWTLTHSVLYIDNPVGTGYSFTQDDRGYAQNQDDVARDLYSALVQFFLMFPSYIKNDFYLSGESYAGKYLPALGHKIHYENHHTPPFKINMKGLAIGSGFSDPVSMLGYGSYLHNIGFLDYETKLYFDQEEDRARTFIQQDKYLEAFQVMDALFLGWETTPSYYTNQTGFKRYYNYLLSHEPPEMNYYSSFVQQDHVRRSIHVGNGSFTNSFTEGKVEKYLRADIFKSVKPWVEELLNATENYKILLYGGQLDIVVATPLMDNYIRSLKWKNAAEFSKAPRKIWRVGKDIAGYVKHSGSLTELVVRNAGHLVPGDQPGWSFDMISRFTSGKSFASSSHRSVLPVE</sequence>
<protein>
    <recommendedName>
        <fullName evidence="12">Carboxypeptidase</fullName>
    </recommendedName>
</protein>
<dbReference type="AlphaFoldDB" id="A0A8J2LPG4"/>